<dbReference type="Pfam" id="PF00060">
    <property type="entry name" value="Lig_chan"/>
    <property type="match status" value="1"/>
</dbReference>
<gene>
    <name evidence="17" type="ORF">CTEN210_12106</name>
</gene>
<evidence type="ECO:0000256" key="14">
    <source>
        <dbReference type="SAM" id="Phobius"/>
    </source>
</evidence>
<keyword evidence="18" id="KW-1185">Reference proteome</keyword>
<feature type="domain" description="Ionotropic glutamate receptor C-terminal" evidence="16">
    <location>
        <begin position="203"/>
        <end position="471"/>
    </location>
</feature>
<keyword evidence="4 14" id="KW-0812">Transmembrane</keyword>
<evidence type="ECO:0000256" key="10">
    <source>
        <dbReference type="ARBA" id="ARBA00023286"/>
    </source>
</evidence>
<evidence type="ECO:0000256" key="12">
    <source>
        <dbReference type="PIRSR" id="PIRSR601508-2"/>
    </source>
</evidence>
<dbReference type="GO" id="GO:0015276">
    <property type="term" value="F:ligand-gated monoatomic ion channel activity"/>
    <property type="evidence" value="ECO:0007669"/>
    <property type="project" value="InterPro"/>
</dbReference>
<dbReference type="SUPFAM" id="SSF53850">
    <property type="entry name" value="Periplasmic binding protein-like II"/>
    <property type="match status" value="1"/>
</dbReference>
<keyword evidence="3" id="KW-1003">Cell membrane</keyword>
<comment type="subcellular location">
    <subcellularLocation>
        <location evidence="1">Cell membrane</location>
        <topology evidence="1">Multi-pass membrane protein</topology>
    </subcellularLocation>
</comment>
<feature type="transmembrane region" description="Helical" evidence="14">
    <location>
        <begin position="273"/>
        <end position="296"/>
    </location>
</feature>
<evidence type="ECO:0000256" key="9">
    <source>
        <dbReference type="ARBA" id="ARBA00023180"/>
    </source>
</evidence>
<evidence type="ECO:0000256" key="13">
    <source>
        <dbReference type="PIRSR" id="PIRSR601508-3"/>
    </source>
</evidence>
<evidence type="ECO:0000313" key="18">
    <source>
        <dbReference type="Proteomes" id="UP001054902"/>
    </source>
</evidence>
<dbReference type="InterPro" id="IPR001320">
    <property type="entry name" value="Iontro_rcpt_C"/>
</dbReference>
<sequence>MNRLYNALIRFILPHFMFVTINANDSLTSGVFPNANLTVPWFTDGVSFRQNFCDVQSQFHNGDVELRTAFEGRNLHVALGPEPDYVFLNDDGSINQDNPGLMVKLLDEIALRGKFTWRDTFVWEDYNAMAVAEKDWTDFVFWSVSNYDMSANWWFDSRARTSMGISFPKGWMDGSLIIVTTKDDDSVKDAFQPFSWATPFTGTVWLAIVVTLGISALVSALVEGNSRQKTVVRIPFKESLISTIFSYLHQAFLVVCGHLDIVPNTHAGQLVSFSISFFAMLLLSAYTANLASFLVVERASAKLAISSIKDVVANRQTICVWKGTAAESELRLHPDAMLVGIAGDEAEVLKALRDGDCEYAVVSLSNYELYIGKEEINSDCNLVRVGRDFRSNQNGFAVKTDAGTLCTSLVREMLNVHLKDLHEEGYIKELWSDLYSTQHDIRDQTCLDKSPEVNSDTMNLTNVGGIFLIHGGLLMLAIIVYLIERQIRKKNNGKDFTRTNDKRFQNSLEHPNFLGDDVICTEVTMQSNKIDVIENKVEDLSQTMAEMLILMKKLQQGQVQLLANSDDPNTKKRVHLPQETFNTAISSIRSVPGGVQYDLGKDYDDESFRDDDFSYDTKAVFR</sequence>
<keyword evidence="13" id="KW-1015">Disulfide bond</keyword>
<keyword evidence="5 14" id="KW-1133">Transmembrane helix</keyword>
<evidence type="ECO:0000256" key="11">
    <source>
        <dbReference type="ARBA" id="ARBA00023303"/>
    </source>
</evidence>
<dbReference type="Proteomes" id="UP001054902">
    <property type="component" value="Unassembled WGS sequence"/>
</dbReference>
<reference evidence="17 18" key="1">
    <citation type="journal article" date="2021" name="Sci. Rep.">
        <title>The genome of the diatom Chaetoceros tenuissimus carries an ancient integrated fragment of an extant virus.</title>
        <authorList>
            <person name="Hongo Y."/>
            <person name="Kimura K."/>
            <person name="Takaki Y."/>
            <person name="Yoshida Y."/>
            <person name="Baba S."/>
            <person name="Kobayashi G."/>
            <person name="Nagasaki K."/>
            <person name="Hano T."/>
            <person name="Tomaru Y."/>
        </authorList>
    </citation>
    <scope>NUCLEOTIDE SEQUENCE [LARGE SCALE GENOMIC DNA]</scope>
    <source>
        <strain evidence="17 18">NIES-3715</strain>
    </source>
</reference>
<evidence type="ECO:0000256" key="2">
    <source>
        <dbReference type="ARBA" id="ARBA00022448"/>
    </source>
</evidence>
<evidence type="ECO:0000256" key="3">
    <source>
        <dbReference type="ARBA" id="ARBA00022475"/>
    </source>
</evidence>
<feature type="transmembrane region" description="Helical" evidence="14">
    <location>
        <begin position="202"/>
        <end position="222"/>
    </location>
</feature>
<name>A0AAD3D0V7_9STRA</name>
<dbReference type="Gene3D" id="1.10.287.70">
    <property type="match status" value="1"/>
</dbReference>
<keyword evidence="15" id="KW-0732">Signal</keyword>
<evidence type="ECO:0000256" key="15">
    <source>
        <dbReference type="SAM" id="SignalP"/>
    </source>
</evidence>
<evidence type="ECO:0000256" key="4">
    <source>
        <dbReference type="ARBA" id="ARBA00022692"/>
    </source>
</evidence>
<keyword evidence="10" id="KW-1071">Ligand-gated ion channel</keyword>
<dbReference type="GO" id="GO:0038023">
    <property type="term" value="F:signaling receptor activity"/>
    <property type="evidence" value="ECO:0007669"/>
    <property type="project" value="InterPro"/>
</dbReference>
<feature type="transmembrane region" description="Helical" evidence="14">
    <location>
        <begin position="463"/>
        <end position="483"/>
    </location>
</feature>
<evidence type="ECO:0000256" key="1">
    <source>
        <dbReference type="ARBA" id="ARBA00004651"/>
    </source>
</evidence>
<organism evidence="17 18">
    <name type="scientific">Chaetoceros tenuissimus</name>
    <dbReference type="NCBI Taxonomy" id="426638"/>
    <lineage>
        <taxon>Eukaryota</taxon>
        <taxon>Sar</taxon>
        <taxon>Stramenopiles</taxon>
        <taxon>Ochrophyta</taxon>
        <taxon>Bacillariophyta</taxon>
        <taxon>Coscinodiscophyceae</taxon>
        <taxon>Chaetocerotophycidae</taxon>
        <taxon>Chaetocerotales</taxon>
        <taxon>Chaetocerotaceae</taxon>
        <taxon>Chaetoceros</taxon>
    </lineage>
</organism>
<evidence type="ECO:0000256" key="8">
    <source>
        <dbReference type="ARBA" id="ARBA00023170"/>
    </source>
</evidence>
<dbReference type="AlphaFoldDB" id="A0AAD3D0V7"/>
<comment type="caution">
    <text evidence="17">The sequence shown here is derived from an EMBL/GenBank/DDBJ whole genome shotgun (WGS) entry which is preliminary data.</text>
</comment>
<protein>
    <recommendedName>
        <fullName evidence="16">Ionotropic glutamate receptor C-terminal domain-containing protein</fullName>
    </recommendedName>
</protein>
<keyword evidence="6" id="KW-0406">Ion transport</keyword>
<dbReference type="PRINTS" id="PR00177">
    <property type="entry name" value="NMDARECEPTOR"/>
</dbReference>
<dbReference type="EMBL" id="BLLK01000051">
    <property type="protein sequence ID" value="GFH55629.1"/>
    <property type="molecule type" value="Genomic_DNA"/>
</dbReference>
<keyword evidence="2" id="KW-0813">Transport</keyword>
<feature type="signal peptide" evidence="15">
    <location>
        <begin position="1"/>
        <end position="23"/>
    </location>
</feature>
<dbReference type="InterPro" id="IPR015683">
    <property type="entry name" value="Ionotropic_Glu_rcpt"/>
</dbReference>
<feature type="chain" id="PRO_5041897784" description="Ionotropic glutamate receptor C-terminal domain-containing protein" evidence="15">
    <location>
        <begin position="24"/>
        <end position="622"/>
    </location>
</feature>
<keyword evidence="9" id="KW-0325">Glycoprotein</keyword>
<keyword evidence="11" id="KW-0407">Ion channel</keyword>
<feature type="transmembrane region" description="Helical" evidence="14">
    <location>
        <begin position="243"/>
        <end position="261"/>
    </location>
</feature>
<keyword evidence="7 14" id="KW-0472">Membrane</keyword>
<feature type="disulfide bond" evidence="13">
    <location>
        <begin position="380"/>
        <end position="446"/>
    </location>
</feature>
<evidence type="ECO:0000256" key="7">
    <source>
        <dbReference type="ARBA" id="ARBA00023136"/>
    </source>
</evidence>
<feature type="site" description="Interaction with the cone snail toxin Con-ikot-ikot" evidence="12">
    <location>
        <position position="331"/>
    </location>
</feature>
<dbReference type="GO" id="GO:0005886">
    <property type="term" value="C:plasma membrane"/>
    <property type="evidence" value="ECO:0007669"/>
    <property type="project" value="UniProtKB-SubCell"/>
</dbReference>
<proteinExistence type="predicted"/>
<accession>A0AAD3D0V7</accession>
<dbReference type="PANTHER" id="PTHR18966">
    <property type="entry name" value="IONOTROPIC GLUTAMATE RECEPTOR"/>
    <property type="match status" value="1"/>
</dbReference>
<evidence type="ECO:0000256" key="6">
    <source>
        <dbReference type="ARBA" id="ARBA00023065"/>
    </source>
</evidence>
<evidence type="ECO:0000313" key="17">
    <source>
        <dbReference type="EMBL" id="GFH55629.1"/>
    </source>
</evidence>
<evidence type="ECO:0000256" key="5">
    <source>
        <dbReference type="ARBA" id="ARBA00022989"/>
    </source>
</evidence>
<keyword evidence="8" id="KW-0675">Receptor</keyword>
<feature type="site" description="Crucial to convey clamshell closure to channel opening" evidence="12">
    <location>
        <position position="305"/>
    </location>
</feature>
<dbReference type="InterPro" id="IPR001508">
    <property type="entry name" value="Iono_Glu_rcpt_met"/>
</dbReference>
<evidence type="ECO:0000259" key="16">
    <source>
        <dbReference type="Pfam" id="PF00060"/>
    </source>
</evidence>